<keyword evidence="3" id="KW-0274">FAD</keyword>
<keyword evidence="4" id="KW-0521">NADP</keyword>
<dbReference type="PIRSF" id="PIRSF000332">
    <property type="entry name" value="FMO"/>
    <property type="match status" value="1"/>
</dbReference>
<evidence type="ECO:0000256" key="5">
    <source>
        <dbReference type="ARBA" id="ARBA00023002"/>
    </source>
</evidence>
<dbReference type="GO" id="GO:0050661">
    <property type="term" value="F:NADP binding"/>
    <property type="evidence" value="ECO:0007669"/>
    <property type="project" value="InterPro"/>
</dbReference>
<proteinExistence type="inferred from homology"/>
<dbReference type="InterPro" id="IPR000960">
    <property type="entry name" value="Flavin_mOase"/>
</dbReference>
<dbReference type="Pfam" id="PF00743">
    <property type="entry name" value="FMO-like"/>
    <property type="match status" value="2"/>
</dbReference>
<keyword evidence="5" id="KW-0560">Oxidoreductase</keyword>
<organism evidence="6 7">
    <name type="scientific">Sarocladium strictum</name>
    <name type="common">Black bundle disease fungus</name>
    <name type="synonym">Acremonium strictum</name>
    <dbReference type="NCBI Taxonomy" id="5046"/>
    <lineage>
        <taxon>Eukaryota</taxon>
        <taxon>Fungi</taxon>
        <taxon>Dikarya</taxon>
        <taxon>Ascomycota</taxon>
        <taxon>Pezizomycotina</taxon>
        <taxon>Sordariomycetes</taxon>
        <taxon>Hypocreomycetidae</taxon>
        <taxon>Hypocreales</taxon>
        <taxon>Sarocladiaceae</taxon>
        <taxon>Sarocladium</taxon>
    </lineage>
</organism>
<evidence type="ECO:0000256" key="1">
    <source>
        <dbReference type="ARBA" id="ARBA00009183"/>
    </source>
</evidence>
<dbReference type="InterPro" id="IPR050346">
    <property type="entry name" value="FMO-like"/>
</dbReference>
<gene>
    <name evidence="6" type="ORF">NLU13_4084</name>
</gene>
<dbReference type="PANTHER" id="PTHR23023">
    <property type="entry name" value="DIMETHYLANILINE MONOOXYGENASE"/>
    <property type="match status" value="1"/>
</dbReference>
<comment type="caution">
    <text evidence="6">The sequence shown here is derived from an EMBL/GenBank/DDBJ whole genome shotgun (WGS) entry which is preliminary data.</text>
</comment>
<protein>
    <submittedName>
        <fullName evidence="6">Uncharacterized protein</fullName>
    </submittedName>
</protein>
<sequence length="512" mass="56107">MPAILLDENSSNLSPRPSSAPRKVAVIGAGVSGVTATAHLVRYGLDVVLFERCAVAGGVWHYDPRPSAEPDFPNVHARALDDEIARVDWKQGSEAVFAAGRDDIPVLHAPPGPCYEKLTTNIPSSVMRSTLLSWPEGSPEHLDHLSVEGYINGIAKANNVEAVARYNTRVQDVVKLPGADVWSVTSTTLRQRGDGSHAISRKVEAFDAVVVAAGHYHEPHVPDIPGLDRWKSRFPDRVLHSKRFRNPLPFKDQNILLIGAAVSAMDIACHLDNHAGKIYRSSRGGKFDINVSKFPKKTQSVGEVQAFELQDNGNPLEGSLSHEQPVPGRVVFKDGTILEDVHAVIVATGYLTTYPFLSGLQSSTVDREHADEYVVITADASMVHNLHKDIFYIPDPTLAFVGVPFHCSTFSLFDFQGEVIARVLAGLASLPGKDVMREEYNRRKAERGLGRPFHSLLHDEVPYMDAILNWVNSGVDRGEVRPMSGVDAAWRVSYKKFHDTTLSGLLTAGEKV</sequence>
<dbReference type="InterPro" id="IPR036188">
    <property type="entry name" value="FAD/NAD-bd_sf"/>
</dbReference>
<dbReference type="EMBL" id="JAPDFR010000003">
    <property type="protein sequence ID" value="KAK0387839.1"/>
    <property type="molecule type" value="Genomic_DNA"/>
</dbReference>
<dbReference type="Proteomes" id="UP001175261">
    <property type="component" value="Unassembled WGS sequence"/>
</dbReference>
<dbReference type="GO" id="GO:0004499">
    <property type="term" value="F:N,N-dimethylaniline monooxygenase activity"/>
    <property type="evidence" value="ECO:0007669"/>
    <property type="project" value="InterPro"/>
</dbReference>
<evidence type="ECO:0000256" key="2">
    <source>
        <dbReference type="ARBA" id="ARBA00022630"/>
    </source>
</evidence>
<reference evidence="6" key="1">
    <citation type="submission" date="2022-10" db="EMBL/GenBank/DDBJ databases">
        <title>Determination and structural analysis of whole genome sequence of Sarocladium strictum F4-1.</title>
        <authorList>
            <person name="Hu L."/>
            <person name="Jiang Y."/>
        </authorList>
    </citation>
    <scope>NUCLEOTIDE SEQUENCE</scope>
    <source>
        <strain evidence="6">F4-1</strain>
    </source>
</reference>
<name>A0AA39GJ10_SARSR</name>
<dbReference type="AlphaFoldDB" id="A0AA39GJ10"/>
<dbReference type="InterPro" id="IPR020946">
    <property type="entry name" value="Flavin_mOase-like"/>
</dbReference>
<evidence type="ECO:0000313" key="6">
    <source>
        <dbReference type="EMBL" id="KAK0387839.1"/>
    </source>
</evidence>
<keyword evidence="2" id="KW-0285">Flavoprotein</keyword>
<dbReference type="Gene3D" id="3.50.50.60">
    <property type="entry name" value="FAD/NAD(P)-binding domain"/>
    <property type="match status" value="2"/>
</dbReference>
<dbReference type="Pfam" id="PF13450">
    <property type="entry name" value="NAD_binding_8"/>
    <property type="match status" value="1"/>
</dbReference>
<evidence type="ECO:0000256" key="4">
    <source>
        <dbReference type="ARBA" id="ARBA00022857"/>
    </source>
</evidence>
<keyword evidence="7" id="KW-1185">Reference proteome</keyword>
<dbReference type="SUPFAM" id="SSF51905">
    <property type="entry name" value="FAD/NAD(P)-binding domain"/>
    <property type="match status" value="2"/>
</dbReference>
<evidence type="ECO:0000313" key="7">
    <source>
        <dbReference type="Proteomes" id="UP001175261"/>
    </source>
</evidence>
<evidence type="ECO:0000256" key="3">
    <source>
        <dbReference type="ARBA" id="ARBA00022827"/>
    </source>
</evidence>
<accession>A0AA39GJ10</accession>
<dbReference type="GO" id="GO:0050660">
    <property type="term" value="F:flavin adenine dinucleotide binding"/>
    <property type="evidence" value="ECO:0007669"/>
    <property type="project" value="InterPro"/>
</dbReference>
<comment type="similarity">
    <text evidence="1">Belongs to the FMO family.</text>
</comment>
<dbReference type="PRINTS" id="PR00419">
    <property type="entry name" value="ADXRDTASE"/>
</dbReference>